<dbReference type="PROSITE" id="PS51766">
    <property type="entry name" value="DOCKERIN"/>
    <property type="match status" value="1"/>
</dbReference>
<feature type="domain" description="EF-hand" evidence="5">
    <location>
        <begin position="170"/>
        <end position="205"/>
    </location>
</feature>
<feature type="compositionally biased region" description="Basic and acidic residues" evidence="2">
    <location>
        <begin position="383"/>
        <end position="399"/>
    </location>
</feature>
<dbReference type="InterPro" id="IPR042279">
    <property type="entry name" value="Pep_M60_3"/>
</dbReference>
<feature type="domain" description="Fibronectin type-III" evidence="6">
    <location>
        <begin position="631"/>
        <end position="723"/>
    </location>
</feature>
<evidence type="ECO:0000313" key="9">
    <source>
        <dbReference type="EMBL" id="CDS88510.1"/>
    </source>
</evidence>
<feature type="compositionally biased region" description="Acidic residues" evidence="2">
    <location>
        <begin position="350"/>
        <end position="364"/>
    </location>
</feature>
<gene>
    <name evidence="11" type="ORF">BN1095_20193</name>
    <name evidence="9" type="ORF">BN1096_700013</name>
    <name evidence="10" type="ORF">BN1097_710013</name>
</gene>
<evidence type="ECO:0000259" key="8">
    <source>
        <dbReference type="PROSITE" id="PS51766"/>
    </source>
</evidence>
<dbReference type="InterPro" id="IPR036116">
    <property type="entry name" value="FN3_sf"/>
</dbReference>
<dbReference type="GO" id="GO:0004553">
    <property type="term" value="F:hydrolase activity, hydrolyzing O-glycosyl compounds"/>
    <property type="evidence" value="ECO:0007669"/>
    <property type="project" value="InterPro"/>
</dbReference>
<evidence type="ECO:0000313" key="11">
    <source>
        <dbReference type="EMBL" id="CDS95495.1"/>
    </source>
</evidence>
<dbReference type="RefSeq" id="WP_021367238.1">
    <property type="nucleotide sequence ID" value="NZ_BBYB01000112.1"/>
</dbReference>
<dbReference type="PROSITE" id="PS50853">
    <property type="entry name" value="FN3"/>
    <property type="match status" value="1"/>
</dbReference>
<dbReference type="InterPro" id="IPR002105">
    <property type="entry name" value="Dockerin_1_rpt"/>
</dbReference>
<evidence type="ECO:0000259" key="5">
    <source>
        <dbReference type="PROSITE" id="PS50222"/>
    </source>
</evidence>
<dbReference type="InterPro" id="IPR003961">
    <property type="entry name" value="FN3_dom"/>
</dbReference>
<feature type="region of interest" description="Disordered" evidence="2">
    <location>
        <begin position="348"/>
        <end position="443"/>
    </location>
</feature>
<dbReference type="EMBL" id="LK932849">
    <property type="protein sequence ID" value="CDS95495.1"/>
    <property type="molecule type" value="Genomic_DNA"/>
</dbReference>
<dbReference type="EMBL" id="LK932525">
    <property type="protein sequence ID" value="CDS88510.1"/>
    <property type="molecule type" value="Genomic_DNA"/>
</dbReference>
<dbReference type="InterPro" id="IPR018247">
    <property type="entry name" value="EF_Hand_1_Ca_BS"/>
</dbReference>
<dbReference type="PROSITE" id="PS50022">
    <property type="entry name" value="FA58C_3"/>
    <property type="match status" value="1"/>
</dbReference>
<feature type="domain" description="Peptidase M60" evidence="7">
    <location>
        <begin position="998"/>
        <end position="1372"/>
    </location>
</feature>
<reference evidence="11" key="1">
    <citation type="submission" date="2014-07" db="EMBL/GenBank/DDBJ databases">
        <authorList>
            <person name="Monot Marc"/>
        </authorList>
    </citation>
    <scope>NUCLEOTIDE SEQUENCE</scope>
    <source>
        <strain evidence="11">7032989</strain>
        <strain evidence="10">7032994</strain>
    </source>
</reference>
<dbReference type="Pfam" id="PF13402">
    <property type="entry name" value="Peptidase_M60"/>
    <property type="match status" value="1"/>
</dbReference>
<evidence type="ECO:0000259" key="7">
    <source>
        <dbReference type="PROSITE" id="PS51723"/>
    </source>
</evidence>
<keyword evidence="1" id="KW-0326">Glycosidase</keyword>
<evidence type="ECO:0000256" key="2">
    <source>
        <dbReference type="SAM" id="MobiDB-lite"/>
    </source>
</evidence>
<dbReference type="SUPFAM" id="SSF49265">
    <property type="entry name" value="Fibronectin type III"/>
    <property type="match status" value="1"/>
</dbReference>
<evidence type="ECO:0000256" key="3">
    <source>
        <dbReference type="SAM" id="SignalP"/>
    </source>
</evidence>
<dbReference type="CDD" id="cd00063">
    <property type="entry name" value="FN3"/>
    <property type="match status" value="1"/>
</dbReference>
<evidence type="ECO:0000313" key="10">
    <source>
        <dbReference type="EMBL" id="CDS89142.1"/>
    </source>
</evidence>
<sequence length="1987" mass="221928">MKKAISCVLAVSMCSAPLNVFAEPILEGKLRAVEKSVTEKLRGSLEVDLNFSLPIKNSESESMTNMQLRLKDDSNNSGIIKLGEKDSGTVNVGTDNIEYTIKKLSASRSEIKNKDENVSYYSIVFNNLPVGKYNVEVSGAGFKNKEIKDIDISSYSQRVLLSNRASVDNKNEPLNYELFLMGDVNGDGKVDKSDYNKVLENIDSNKREFDLNRDGKVDIVDLDYVQKNLGQSEDAKSLESIVSTNPIVDTSKVELKGNSDVDINGNVENLFSGENNGVTISSKNDEISEEKPAVMDIALSEALNMEVINIKAPEGTAPAKGIVEVTDKDGNVQQIPYENKEYMKNLKDDEQQEEVNNEQEEVNQEEVNNKDENINQTDNNSNNKDENNDKQQENSDKQEVNSNTNQDKNNDKENSSMDKPNSDEDTPKEEGNISKDDNSTTSTYSRSALETYADVQNSDIVINLGKQVAVKKITIKITATTANDRNLAEISKVEFLNNVYKEIPKPEMNIPKINKISTSTAVGNEKVSFYWNNEVNVSAYELILDKIDSKGKVLSTKKLQTSKNTIEVRDIEAYGLYRVSIQSLNGDWSSGYKDATPENLDGVPENVDSNYKPIQFSPDSILEFQVVPDTKPEPPEGINVKGKFKSLDVSWKTHKQAKDFDLYYKEKGSNGSWIKYNDKLIRGTSSKIEGLKDNTTYEVRMTATNHLGTSVMSKTYIGTTESMDAPTTPNYRLINTPKENGGFGIPTNHIVDVTYPAGYDKSEYSDKNPFDKFNVVDGDFTTHWTFPTYNAAEGTNRGPIITFDKSYTMDTFMATPRFDVSDKTINDFEVRYWDENGQLHNLGDVPFETKTDPVNNNKYVMVRLKEPITATKIQVSVCSSYSYKSNISELKFYEYDSIEDDVRNLFMDDLQVELKEDVTQEKITKLKDRLNTPDKASGEYHPYKTVIERELKLAQDLYNDRATLTDVTTVNQEINKLGKYKDKNGQYTVNSNNLGMQNDWQALGVAARAGDEITVYVGSKSGKTPKLIYTQYYGESGAYKSGEINLNTGKNVIQLSKLHSLDIECGGSLYIRYAEDTPSGGDIKVRVAGATKIPHLNLNGTINDKSPAGVSESKKKIKAYIEELAKYKDAVKGEPYYPGTNVGNSYGYSEKTGVLNTTDIESDKVTLNVPATAVYQGISKGNADLNTQVDRLYNSMLAWEQIMDLVYSERGVFKTQDLDGNGTVDDNEFNLTKNDMAPKSRMNIKYQRMFIGAFMYASGLHVGVEYGSVPGLMNGVPFQIDDSGKATGGNLFGWGIGHEIGHVTDIGKMTYSETSNNVLALLAQTFDDKTHSRLEGSTMDKIYEHVTSNSLGIPSNVFERLGMLWQLHLAYDDDFTGSMLKNNSDADLSNDTFYAKISRKYRALSSSDPINSLPKDQMLVAMASSVVEKDLRDYFKAWGVEITPELNSIMDSKNYEKESRKIQYVNDEARRKILNENIASMAKDTKVSASFSDGIQSGSLVKSNKISIDLDVDKDKDKILGYEIIRSDGNYLDGENGTQVKYRTVGFVDAKGNSKTKFTDNISPLNNRAFTYKVVAYDYHLNPTEEFEVGTVKLSDEGKINKSAWSFITNTVSDGDVRTENDSHGPLQNPEIDNIKDNDASTTYKGKIISKAEWNKDPQKDPDINVEENPYIIVDMKETLPIVGLKYTKPEAEARKFSLKGLFNFRKNTSTTYNPLTNYKIQVSNDKKNWEDVSQGTFEYGQDLVGGGKDQDNEARVTFNKDGKLWTYQARYVKLISNNKSNIEVAELDIIGPPGDNIEIGTMNNADQTRTNGIGKLAEDYVYQSDDSRTSEDETGKIPAGSIVITGEYSGNPAFNLPLLIDKNNKTISGEALLFAEVPEKGELGEISKGTWVYYMPKENFDSLSDKVKAELYRYNDLQEDTPVGQRFVSDTMYVPVGAKNYDELKTISLTDSNSKARKATRNAIDISNKKVITVSNKVKGNIVRDK</sequence>
<feature type="signal peptide" evidence="3">
    <location>
        <begin position="1"/>
        <end position="22"/>
    </location>
</feature>
<dbReference type="InterPro" id="IPR016134">
    <property type="entry name" value="Dockerin_dom"/>
</dbReference>
<keyword evidence="1" id="KW-0378">Hydrolase</keyword>
<dbReference type="PROSITE" id="PS51723">
    <property type="entry name" value="PEPTIDASE_M60"/>
    <property type="match status" value="1"/>
</dbReference>
<dbReference type="InterPro" id="IPR031161">
    <property type="entry name" value="Peptidase_M60_dom"/>
</dbReference>
<dbReference type="SMART" id="SM00060">
    <property type="entry name" value="FN3"/>
    <property type="match status" value="1"/>
</dbReference>
<dbReference type="GO" id="GO:0000272">
    <property type="term" value="P:polysaccharide catabolic process"/>
    <property type="evidence" value="ECO:0007669"/>
    <property type="project" value="InterPro"/>
</dbReference>
<dbReference type="Gene3D" id="1.10.1330.10">
    <property type="entry name" value="Dockerin domain"/>
    <property type="match status" value="1"/>
</dbReference>
<evidence type="ECO:0000259" key="6">
    <source>
        <dbReference type="PROSITE" id="PS50853"/>
    </source>
</evidence>
<name>A0A069AP96_CLODI</name>
<dbReference type="EMBL" id="LK932411">
    <property type="protein sequence ID" value="CDS89142.1"/>
    <property type="molecule type" value="Genomic_DNA"/>
</dbReference>
<dbReference type="InterPro" id="IPR002048">
    <property type="entry name" value="EF_hand_dom"/>
</dbReference>
<protein>
    <submittedName>
        <fullName evidence="11">Putative calcium-binding adhesion protein</fullName>
    </submittedName>
</protein>
<proteinExistence type="predicted"/>
<feature type="domain" description="F5/8 type C" evidence="4">
    <location>
        <begin position="1600"/>
        <end position="1793"/>
    </location>
</feature>
<evidence type="ECO:0000256" key="1">
    <source>
        <dbReference type="ARBA" id="ARBA00023295"/>
    </source>
</evidence>
<dbReference type="Gene3D" id="2.60.120.260">
    <property type="entry name" value="Galactose-binding domain-like"/>
    <property type="match status" value="2"/>
</dbReference>
<dbReference type="InterPro" id="IPR036439">
    <property type="entry name" value="Dockerin_dom_sf"/>
</dbReference>
<keyword evidence="3" id="KW-0732">Signal</keyword>
<feature type="region of interest" description="Disordered" evidence="2">
    <location>
        <begin position="1616"/>
        <end position="1639"/>
    </location>
</feature>
<evidence type="ECO:0000259" key="4">
    <source>
        <dbReference type="PROSITE" id="PS50022"/>
    </source>
</evidence>
<feature type="domain" description="Dockerin" evidence="8">
    <location>
        <begin position="177"/>
        <end position="238"/>
    </location>
</feature>
<dbReference type="SUPFAM" id="SSF49785">
    <property type="entry name" value="Galactose-binding domain-like"/>
    <property type="match status" value="2"/>
</dbReference>
<dbReference type="SMART" id="SM01276">
    <property type="entry name" value="M60-like"/>
    <property type="match status" value="1"/>
</dbReference>
<dbReference type="InterPro" id="IPR008979">
    <property type="entry name" value="Galactose-bd-like_sf"/>
</dbReference>
<feature type="compositionally biased region" description="Basic and acidic residues" evidence="2">
    <location>
        <begin position="428"/>
        <end position="438"/>
    </location>
</feature>
<dbReference type="InterPro" id="IPR013783">
    <property type="entry name" value="Ig-like_fold"/>
</dbReference>
<dbReference type="Gene3D" id="2.60.40.10">
    <property type="entry name" value="Immunoglobulins"/>
    <property type="match status" value="1"/>
</dbReference>
<feature type="compositionally biased region" description="Basic and acidic residues" evidence="2">
    <location>
        <begin position="408"/>
        <end position="422"/>
    </location>
</feature>
<organism evidence="11">
    <name type="scientific">Clostridioides difficile</name>
    <name type="common">Peptoclostridium difficile</name>
    <dbReference type="NCBI Taxonomy" id="1496"/>
    <lineage>
        <taxon>Bacteria</taxon>
        <taxon>Bacillati</taxon>
        <taxon>Bacillota</taxon>
        <taxon>Clostridia</taxon>
        <taxon>Peptostreptococcales</taxon>
        <taxon>Peptostreptococcaceae</taxon>
        <taxon>Clostridioides</taxon>
    </lineage>
</organism>
<dbReference type="SUPFAM" id="SSF63446">
    <property type="entry name" value="Type I dockerin domain"/>
    <property type="match status" value="1"/>
</dbReference>
<dbReference type="Pfam" id="PF00404">
    <property type="entry name" value="Dockerin_1"/>
    <property type="match status" value="1"/>
</dbReference>
<dbReference type="InterPro" id="IPR000421">
    <property type="entry name" value="FA58C"/>
</dbReference>
<dbReference type="Gene3D" id="1.10.390.30">
    <property type="entry name" value="Peptidase M60, enhancin-like domain 3"/>
    <property type="match status" value="1"/>
</dbReference>
<dbReference type="PROSITE" id="PS50222">
    <property type="entry name" value="EF_HAND_2"/>
    <property type="match status" value="1"/>
</dbReference>
<accession>A0A069AP96</accession>
<dbReference type="PROSITE" id="PS00018">
    <property type="entry name" value="EF_HAND_1"/>
    <property type="match status" value="3"/>
</dbReference>
<feature type="chain" id="PRO_5013440347" evidence="3">
    <location>
        <begin position="23"/>
        <end position="1987"/>
    </location>
</feature>
<dbReference type="GO" id="GO:0005509">
    <property type="term" value="F:calcium ion binding"/>
    <property type="evidence" value="ECO:0007669"/>
    <property type="project" value="InterPro"/>
</dbReference>